<reference evidence="1 2" key="1">
    <citation type="journal article" date="2014" name="Syst. Appl. Microbiol.">
        <title>Complete genomes of freshwater sulfur oxidizers Sulfuricella denitrificans skB26 and Sulfuritalea hydrogenivorans sk43H: genetic insights into the sulfur oxidation pathway of betaproteobacteria.</title>
        <authorList>
            <person name="Watanabe T."/>
            <person name="Kojima H."/>
            <person name="Fukui M."/>
        </authorList>
    </citation>
    <scope>NUCLEOTIDE SEQUENCE [LARGE SCALE GENOMIC DNA]</scope>
    <source>
        <strain evidence="1">DSM22779</strain>
    </source>
</reference>
<keyword evidence="2" id="KW-1185">Reference proteome</keyword>
<dbReference type="AlphaFoldDB" id="W0SIL4"/>
<evidence type="ECO:0008006" key="3">
    <source>
        <dbReference type="Google" id="ProtNLM"/>
    </source>
</evidence>
<protein>
    <recommendedName>
        <fullName evidence="3">YtkA-like domain-containing protein</fullName>
    </recommendedName>
</protein>
<evidence type="ECO:0000313" key="1">
    <source>
        <dbReference type="EMBL" id="BAO30356.1"/>
    </source>
</evidence>
<gene>
    <name evidence="1" type="ORF">SUTH_02574</name>
</gene>
<dbReference type="KEGG" id="shd:SUTH_02574"/>
<dbReference type="STRING" id="1223802.SUTH_02574"/>
<name>W0SIL4_9PROT</name>
<evidence type="ECO:0000313" key="2">
    <source>
        <dbReference type="Proteomes" id="UP000031637"/>
    </source>
</evidence>
<proteinExistence type="predicted"/>
<organism evidence="1 2">
    <name type="scientific">Sulfuritalea hydrogenivorans sk43H</name>
    <dbReference type="NCBI Taxonomy" id="1223802"/>
    <lineage>
        <taxon>Bacteria</taxon>
        <taxon>Pseudomonadati</taxon>
        <taxon>Pseudomonadota</taxon>
        <taxon>Betaproteobacteria</taxon>
        <taxon>Nitrosomonadales</taxon>
        <taxon>Sterolibacteriaceae</taxon>
        <taxon>Sulfuritalea</taxon>
    </lineage>
</organism>
<sequence length="155" mass="16858">MKFSKSHLLNLAMIAALVATAIIGHQLSPLLLPKADITGVVEPGCDLQRRACTATLPQGRMEFSITPRPIPFLQPLRVEVIVSGVKPRKVEVDFAGESMNMGYNRSELPATDPGRHVGEVSLPVCVSGGMTWVATVIVETDRQRIAVPYRFDVGH</sequence>
<dbReference type="EMBL" id="AP012547">
    <property type="protein sequence ID" value="BAO30356.1"/>
    <property type="molecule type" value="Genomic_DNA"/>
</dbReference>
<dbReference type="Proteomes" id="UP000031637">
    <property type="component" value="Chromosome"/>
</dbReference>
<accession>W0SIL4</accession>
<dbReference type="RefSeq" id="WP_052473618.1">
    <property type="nucleotide sequence ID" value="NZ_AP012547.1"/>
</dbReference>
<dbReference type="HOGENOM" id="CLU_135540_0_0_4"/>